<dbReference type="KEGG" id="paru:CYR75_11300"/>
<evidence type="ECO:0000256" key="1">
    <source>
        <dbReference type="SAM" id="Coils"/>
    </source>
</evidence>
<dbReference type="AlphaFoldDB" id="A0A2K9MGL8"/>
<gene>
    <name evidence="4" type="ORF">CYR75_11300</name>
</gene>
<feature type="coiled-coil region" evidence="1">
    <location>
        <begin position="50"/>
        <end position="84"/>
    </location>
</feature>
<reference evidence="5" key="1">
    <citation type="submission" date="2017-12" db="EMBL/GenBank/DDBJ databases">
        <title>Genomic analysis of Paracoccus sp. CBA4604.</title>
        <authorList>
            <person name="Roh S.W."/>
            <person name="Kim J.Y."/>
            <person name="Kim J.S."/>
        </authorList>
    </citation>
    <scope>NUCLEOTIDE SEQUENCE [LARGE SCALE GENOMIC DNA]</scope>
    <source>
        <strain evidence="5">CBA4604</strain>
    </source>
</reference>
<evidence type="ECO:0000256" key="2">
    <source>
        <dbReference type="SAM" id="SignalP"/>
    </source>
</evidence>
<dbReference type="InterPro" id="IPR006668">
    <property type="entry name" value="Mg_transptr_MgtE_intracell_dom"/>
</dbReference>
<accession>A0A2K9MGL8</accession>
<keyword evidence="1" id="KW-0175">Coiled coil</keyword>
<sequence length="176" mass="18395">MSRLVLPLIAAALLPVAALSLQAPAPPAPPPAAAGLLAGCADIPEVTALVEELRLREDRLRIALASLEAQKAEIATARATLTAELRRLKDARGGLGGSPTNTQRAVADDVGRLVAVYEAMKPKEAAQVMASLPPDFSAELLMRVNPETGARIIAAIPPDKAAILTTYMGARSARHR</sequence>
<keyword evidence="2" id="KW-0732">Signal</keyword>
<dbReference type="Proteomes" id="UP000234882">
    <property type="component" value="Chromosome"/>
</dbReference>
<name>A0A2K9MGL8_9RHOB</name>
<organism evidence="4 5">
    <name type="scientific">Paracoccus jeotgali</name>
    <dbReference type="NCBI Taxonomy" id="2065379"/>
    <lineage>
        <taxon>Bacteria</taxon>
        <taxon>Pseudomonadati</taxon>
        <taxon>Pseudomonadota</taxon>
        <taxon>Alphaproteobacteria</taxon>
        <taxon>Rhodobacterales</taxon>
        <taxon>Paracoccaceae</taxon>
        <taxon>Paracoccus</taxon>
    </lineage>
</organism>
<dbReference type="OrthoDB" id="9791432at2"/>
<evidence type="ECO:0000259" key="3">
    <source>
        <dbReference type="Pfam" id="PF03448"/>
    </source>
</evidence>
<dbReference type="EMBL" id="CP025583">
    <property type="protein sequence ID" value="AUM74788.1"/>
    <property type="molecule type" value="Genomic_DNA"/>
</dbReference>
<keyword evidence="5" id="KW-1185">Reference proteome</keyword>
<protein>
    <recommendedName>
        <fullName evidence="3">Magnesium transporter MgtE intracellular domain-containing protein</fullName>
    </recommendedName>
</protein>
<feature type="domain" description="Magnesium transporter MgtE intracellular" evidence="3">
    <location>
        <begin position="113"/>
        <end position="168"/>
    </location>
</feature>
<dbReference type="Pfam" id="PF03448">
    <property type="entry name" value="MgtE_N"/>
    <property type="match status" value="1"/>
</dbReference>
<dbReference type="RefSeq" id="WP_101500133.1">
    <property type="nucleotide sequence ID" value="NZ_CP025583.1"/>
</dbReference>
<evidence type="ECO:0000313" key="5">
    <source>
        <dbReference type="Proteomes" id="UP000234882"/>
    </source>
</evidence>
<feature type="signal peptide" evidence="2">
    <location>
        <begin position="1"/>
        <end position="25"/>
    </location>
</feature>
<proteinExistence type="predicted"/>
<evidence type="ECO:0000313" key="4">
    <source>
        <dbReference type="EMBL" id="AUM74788.1"/>
    </source>
</evidence>
<dbReference type="SUPFAM" id="SSF158791">
    <property type="entry name" value="MgtE N-terminal domain-like"/>
    <property type="match status" value="1"/>
</dbReference>
<feature type="chain" id="PRO_5014869063" description="Magnesium transporter MgtE intracellular domain-containing protein" evidence="2">
    <location>
        <begin position="26"/>
        <end position="176"/>
    </location>
</feature>